<dbReference type="Proteomes" id="UP000503440">
    <property type="component" value="Plasmid pB18-3"/>
</dbReference>
<proteinExistence type="predicted"/>
<geneLocation type="plasmid" evidence="2">
    <name>pb18-3</name>
</geneLocation>
<dbReference type="AlphaFoldDB" id="A0A6C0Y710"/>
<protein>
    <submittedName>
        <fullName evidence="1">Uncharacterized protein</fullName>
    </submittedName>
</protein>
<dbReference type="EMBL" id="CP044458">
    <property type="protein sequence ID" value="QIC72047.1"/>
    <property type="molecule type" value="Genomic_DNA"/>
</dbReference>
<sequence length="91" mass="10233">MSRFIDIEELSKNAKLKLPPQIAQTGYYGIKSLPVGKPNTMLSGYSGVIKTYSVNGIVYKGPHEIRMLEIKTQQADDVPILYMAILKEYLL</sequence>
<accession>A0A6C0Y710</accession>
<evidence type="ECO:0000313" key="1">
    <source>
        <dbReference type="EMBL" id="QIC72047.1"/>
    </source>
</evidence>
<evidence type="ECO:0000313" key="2">
    <source>
        <dbReference type="Proteomes" id="UP000503440"/>
    </source>
</evidence>
<keyword evidence="1" id="KW-0614">Plasmid</keyword>
<name>A0A6C0Y710_9GAMM</name>
<reference evidence="1 2" key="1">
    <citation type="submission" date="2019-09" db="EMBL/GenBank/DDBJ databases">
        <title>Non-baumannii Acinetobacter spp. carrying blaNDM-1 isolated in China.</title>
        <authorList>
            <person name="Cui C."/>
            <person name="Chen C."/>
            <person name="Sun J."/>
            <person name="Liu Y."/>
        </authorList>
    </citation>
    <scope>NUCLEOTIDE SEQUENCE [LARGE SCALE GENOMIC DNA]</scope>
    <source>
        <strain evidence="1 2">B18</strain>
        <plasmid evidence="2">pb18-3</plasmid>
    </source>
</reference>
<dbReference type="RefSeq" id="WP_163146606.1">
    <property type="nucleotide sequence ID" value="NZ_CP044458.1"/>
</dbReference>
<organism evidence="1 2">
    <name type="scientific">Acinetobacter indicus</name>
    <dbReference type="NCBI Taxonomy" id="756892"/>
    <lineage>
        <taxon>Bacteria</taxon>
        <taxon>Pseudomonadati</taxon>
        <taxon>Pseudomonadota</taxon>
        <taxon>Gammaproteobacteria</taxon>
        <taxon>Moraxellales</taxon>
        <taxon>Moraxellaceae</taxon>
        <taxon>Acinetobacter</taxon>
    </lineage>
</organism>
<gene>
    <name evidence="1" type="ORF">FSC09_16960</name>
</gene>